<evidence type="ECO:0000256" key="4">
    <source>
        <dbReference type="ARBA" id="ARBA00038054"/>
    </source>
</evidence>
<gene>
    <name evidence="6" type="ORF">DSM04_107152</name>
</gene>
<evidence type="ECO:0000256" key="2">
    <source>
        <dbReference type="ARBA" id="ARBA00022630"/>
    </source>
</evidence>
<protein>
    <submittedName>
        <fullName evidence="6">Flavin reductase (DIM6/NTAB) family NADH-FMN oxidoreductase RutF</fullName>
    </submittedName>
</protein>
<dbReference type="RefSeq" id="WP_128762525.1">
    <property type="nucleotide sequence ID" value="NZ_QOVI01000007.1"/>
</dbReference>
<sequence length="215" mass="24411">MRHYTDKEIKELPSRYRAHFINSCTGFKSANLLGSVSKDGISNVAIFSSVTHLGSNPPLLGFVLRPTSVERNTYDNLVKSGVFTVNHVNQNFIKEAHKTSAKYEGNVSEFDKTLLTEEFLDDFKAPYVKQSRIKMGCEFVNEYFIKENDCHFIIGKIKHIYVDDHIQADDGWLNLERAQTVCIDGLDGYALPQILNRFTYAKPNEAVHSIRDLGS</sequence>
<comment type="cofactor">
    <cofactor evidence="1">
        <name>FMN</name>
        <dbReference type="ChEBI" id="CHEBI:58210"/>
    </cofactor>
</comment>
<evidence type="ECO:0000256" key="1">
    <source>
        <dbReference type="ARBA" id="ARBA00001917"/>
    </source>
</evidence>
<reference evidence="6 7" key="1">
    <citation type="submission" date="2018-07" db="EMBL/GenBank/DDBJ databases">
        <title>Leeuwenhoekiella genomics.</title>
        <authorList>
            <person name="Tahon G."/>
            <person name="Willems A."/>
        </authorList>
    </citation>
    <scope>NUCLEOTIDE SEQUENCE [LARGE SCALE GENOMIC DNA]</scope>
    <source>
        <strain evidence="6 7">R-50232</strain>
    </source>
</reference>
<comment type="caution">
    <text evidence="6">The sequence shown here is derived from an EMBL/GenBank/DDBJ whole genome shotgun (WGS) entry which is preliminary data.</text>
</comment>
<evidence type="ECO:0000313" key="7">
    <source>
        <dbReference type="Proteomes" id="UP000289821"/>
    </source>
</evidence>
<dbReference type="Gene3D" id="2.30.110.10">
    <property type="entry name" value="Electron Transport, Fmn-binding Protein, Chain A"/>
    <property type="match status" value="1"/>
</dbReference>
<dbReference type="PANTHER" id="PTHR33798:SF5">
    <property type="entry name" value="FLAVIN REDUCTASE LIKE DOMAIN-CONTAINING PROTEIN"/>
    <property type="match status" value="1"/>
</dbReference>
<dbReference type="GO" id="GO:0010181">
    <property type="term" value="F:FMN binding"/>
    <property type="evidence" value="ECO:0007669"/>
    <property type="project" value="InterPro"/>
</dbReference>
<keyword evidence="2" id="KW-0285">Flavoprotein</keyword>
<proteinExistence type="inferred from homology"/>
<name>A0A4Q0NPR9_9FLAO</name>
<evidence type="ECO:0000313" key="6">
    <source>
        <dbReference type="EMBL" id="RXG12381.1"/>
    </source>
</evidence>
<accession>A0A4Q0NPR9</accession>
<dbReference type="InterPro" id="IPR012349">
    <property type="entry name" value="Split_barrel_FMN-bd"/>
</dbReference>
<comment type="similarity">
    <text evidence="4">Belongs to the flavoredoxin family.</text>
</comment>
<dbReference type="AlphaFoldDB" id="A0A4Q0NPR9"/>
<dbReference type="GO" id="GO:0016646">
    <property type="term" value="F:oxidoreductase activity, acting on the CH-NH group of donors, NAD or NADP as acceptor"/>
    <property type="evidence" value="ECO:0007669"/>
    <property type="project" value="UniProtKB-ARBA"/>
</dbReference>
<keyword evidence="3" id="KW-0288">FMN</keyword>
<organism evidence="6 7">
    <name type="scientific">Leeuwenhoekiella aestuarii</name>
    <dbReference type="NCBI Taxonomy" id="2249426"/>
    <lineage>
        <taxon>Bacteria</taxon>
        <taxon>Pseudomonadati</taxon>
        <taxon>Bacteroidota</taxon>
        <taxon>Flavobacteriia</taxon>
        <taxon>Flavobacteriales</taxon>
        <taxon>Flavobacteriaceae</taxon>
        <taxon>Leeuwenhoekiella</taxon>
    </lineage>
</organism>
<dbReference type="SUPFAM" id="SSF50475">
    <property type="entry name" value="FMN-binding split barrel"/>
    <property type="match status" value="1"/>
</dbReference>
<evidence type="ECO:0000259" key="5">
    <source>
        <dbReference type="Pfam" id="PF01613"/>
    </source>
</evidence>
<dbReference type="EMBL" id="QOVI01000007">
    <property type="protein sequence ID" value="RXG12381.1"/>
    <property type="molecule type" value="Genomic_DNA"/>
</dbReference>
<dbReference type="Proteomes" id="UP000289821">
    <property type="component" value="Unassembled WGS sequence"/>
</dbReference>
<dbReference type="InterPro" id="IPR002563">
    <property type="entry name" value="Flavin_Rdtase-like_dom"/>
</dbReference>
<feature type="domain" description="Flavin reductase like" evidence="5">
    <location>
        <begin position="35"/>
        <end position="167"/>
    </location>
</feature>
<dbReference type="PANTHER" id="PTHR33798">
    <property type="entry name" value="FLAVOPROTEIN OXYGENASE"/>
    <property type="match status" value="1"/>
</dbReference>
<keyword evidence="7" id="KW-1185">Reference proteome</keyword>
<evidence type="ECO:0000256" key="3">
    <source>
        <dbReference type="ARBA" id="ARBA00022643"/>
    </source>
</evidence>
<dbReference type="OrthoDB" id="5293996at2"/>
<dbReference type="Pfam" id="PF01613">
    <property type="entry name" value="Flavin_Reduct"/>
    <property type="match status" value="1"/>
</dbReference>